<dbReference type="GO" id="GO:0022857">
    <property type="term" value="F:transmembrane transporter activity"/>
    <property type="evidence" value="ECO:0007669"/>
    <property type="project" value="InterPro"/>
</dbReference>
<evidence type="ECO:0000256" key="1">
    <source>
        <dbReference type="ARBA" id="ARBA00004651"/>
    </source>
</evidence>
<feature type="transmembrane region" description="Helical" evidence="7">
    <location>
        <begin position="289"/>
        <end position="309"/>
    </location>
</feature>
<dbReference type="AlphaFoldDB" id="A0A975IXE9"/>
<dbReference type="PROSITE" id="PS50850">
    <property type="entry name" value="MFS"/>
    <property type="match status" value="1"/>
</dbReference>
<reference evidence="9" key="1">
    <citation type="submission" date="2021-04" db="EMBL/GenBank/DDBJ databases">
        <title>The complete genome sequence of Caulobacter sp. S6.</title>
        <authorList>
            <person name="Tang Y."/>
            <person name="Ouyang W."/>
            <person name="Liu Q."/>
            <person name="Huang B."/>
            <person name="Guo Z."/>
            <person name="Lei P."/>
        </authorList>
    </citation>
    <scope>NUCLEOTIDE SEQUENCE</scope>
    <source>
        <strain evidence="9">S6</strain>
    </source>
</reference>
<feature type="transmembrane region" description="Helical" evidence="7">
    <location>
        <begin position="187"/>
        <end position="206"/>
    </location>
</feature>
<organism evidence="9 10">
    <name type="scientific">Phenylobacterium montanum</name>
    <dbReference type="NCBI Taxonomy" id="2823693"/>
    <lineage>
        <taxon>Bacteria</taxon>
        <taxon>Pseudomonadati</taxon>
        <taxon>Pseudomonadota</taxon>
        <taxon>Alphaproteobacteria</taxon>
        <taxon>Caulobacterales</taxon>
        <taxon>Caulobacteraceae</taxon>
        <taxon>Phenylobacterium</taxon>
    </lineage>
</organism>
<evidence type="ECO:0000256" key="4">
    <source>
        <dbReference type="ARBA" id="ARBA00022692"/>
    </source>
</evidence>
<dbReference type="NCBIfam" id="TIGR00711">
    <property type="entry name" value="efflux_EmrB"/>
    <property type="match status" value="1"/>
</dbReference>
<accession>A0A975IXE9</accession>
<dbReference type="Proteomes" id="UP000676409">
    <property type="component" value="Chromosome"/>
</dbReference>
<evidence type="ECO:0000313" key="10">
    <source>
        <dbReference type="Proteomes" id="UP000676409"/>
    </source>
</evidence>
<evidence type="ECO:0000256" key="7">
    <source>
        <dbReference type="SAM" id="Phobius"/>
    </source>
</evidence>
<feature type="transmembrane region" description="Helical" evidence="7">
    <location>
        <begin position="462"/>
        <end position="480"/>
    </location>
</feature>
<dbReference type="SUPFAM" id="SSF103473">
    <property type="entry name" value="MFS general substrate transporter"/>
    <property type="match status" value="1"/>
</dbReference>
<keyword evidence="10" id="KW-1185">Reference proteome</keyword>
<dbReference type="InterPro" id="IPR011701">
    <property type="entry name" value="MFS"/>
</dbReference>
<gene>
    <name evidence="9" type="ORF">KCG34_23620</name>
</gene>
<dbReference type="InterPro" id="IPR004638">
    <property type="entry name" value="EmrB-like"/>
</dbReference>
<dbReference type="PANTHER" id="PTHR23501:SF174">
    <property type="entry name" value="MULTIDRUG EXPORT PROTEIN EMRB-RELATED"/>
    <property type="match status" value="1"/>
</dbReference>
<dbReference type="KEGG" id="caul:KCG34_23620"/>
<dbReference type="Pfam" id="PF07690">
    <property type="entry name" value="MFS_1"/>
    <property type="match status" value="1"/>
</dbReference>
<feature type="transmembrane region" description="Helical" evidence="7">
    <location>
        <begin position="43"/>
        <end position="61"/>
    </location>
</feature>
<keyword evidence="6 7" id="KW-0472">Membrane</keyword>
<comment type="subcellular location">
    <subcellularLocation>
        <location evidence="1">Cell membrane</location>
        <topology evidence="1">Multi-pass membrane protein</topology>
    </subcellularLocation>
</comment>
<dbReference type="EMBL" id="CP073078">
    <property type="protein sequence ID" value="QUD90903.1"/>
    <property type="molecule type" value="Genomic_DNA"/>
</dbReference>
<dbReference type="CDD" id="cd17503">
    <property type="entry name" value="MFS_LmrB_MDR_like"/>
    <property type="match status" value="1"/>
</dbReference>
<keyword evidence="4 7" id="KW-0812">Transmembrane</keyword>
<dbReference type="InterPro" id="IPR036259">
    <property type="entry name" value="MFS_trans_sf"/>
</dbReference>
<name>A0A975IXE9_9CAUL</name>
<dbReference type="Gene3D" id="1.20.1250.20">
    <property type="entry name" value="MFS general substrate transporter like domains"/>
    <property type="match status" value="1"/>
</dbReference>
<keyword evidence="2" id="KW-0813">Transport</keyword>
<feature type="transmembrane region" description="Helical" evidence="7">
    <location>
        <begin position="93"/>
        <end position="115"/>
    </location>
</feature>
<dbReference type="InterPro" id="IPR020846">
    <property type="entry name" value="MFS_dom"/>
</dbReference>
<evidence type="ECO:0000256" key="3">
    <source>
        <dbReference type="ARBA" id="ARBA00022475"/>
    </source>
</evidence>
<evidence type="ECO:0000259" key="8">
    <source>
        <dbReference type="PROSITE" id="PS50850"/>
    </source>
</evidence>
<sequence>MVTVSVMLATIMTALDMTIANVALPHMAGTVGASADQITWVLTSYIVASAIMTPMSGWLAGRLGRKQVFVWSIIGFTVASALCGAAQSLEQIVLFRILQGAFGAAMGPLSQAVMLDTFPGAQRGPAMAIWGVGVMVAPIVGPVLGGWLTDDFSWRWVFYINLPIGVLCLMGVMGFIHDTDQPRKIRFDVVGFSLLSVFLGGLQLFLDRGQNNDWFNSVETQIEFTASMLALVLFTIHTLLFDRPFLPRALFKDANLMTASGMSLVVGMLVFSVLALLPPMAETLLGYPVVTTGLVMAPRGLGGLVSMLMVGQLVNRFDARLLIATGFAFFCASFFMMSHFSLQMNAYAIAMTGLIQGLGTGLVFMPMTVLAFATLNPALRADAAGAFALVRNLGQSVGVSIMQALFVRNSDAVHARLTEAVRTDNPLMQPPYLQAPLTTPLGLAAMEGEVSRQAAMVAYIDVFRMMFIATAVLIPMVMLLRKPSMSGPIEVEISE</sequence>
<keyword evidence="3" id="KW-1003">Cell membrane</keyword>
<feature type="transmembrane region" description="Helical" evidence="7">
    <location>
        <begin position="254"/>
        <end position="277"/>
    </location>
</feature>
<evidence type="ECO:0000256" key="6">
    <source>
        <dbReference type="ARBA" id="ARBA00023136"/>
    </source>
</evidence>
<keyword evidence="5 7" id="KW-1133">Transmembrane helix</keyword>
<feature type="transmembrane region" description="Helical" evidence="7">
    <location>
        <begin position="226"/>
        <end position="242"/>
    </location>
</feature>
<feature type="domain" description="Major facilitator superfamily (MFS) profile" evidence="8">
    <location>
        <begin position="2"/>
        <end position="485"/>
    </location>
</feature>
<evidence type="ECO:0000256" key="5">
    <source>
        <dbReference type="ARBA" id="ARBA00022989"/>
    </source>
</evidence>
<feature type="transmembrane region" description="Helical" evidence="7">
    <location>
        <begin position="127"/>
        <end position="148"/>
    </location>
</feature>
<feature type="transmembrane region" description="Helical" evidence="7">
    <location>
        <begin position="68"/>
        <end position="87"/>
    </location>
</feature>
<protein>
    <submittedName>
        <fullName evidence="9">DHA2 family efflux MFS transporter permease subunit</fullName>
    </submittedName>
</protein>
<proteinExistence type="predicted"/>
<feature type="transmembrane region" description="Helical" evidence="7">
    <location>
        <begin position="154"/>
        <end position="175"/>
    </location>
</feature>
<dbReference type="PANTHER" id="PTHR23501">
    <property type="entry name" value="MAJOR FACILITATOR SUPERFAMILY"/>
    <property type="match status" value="1"/>
</dbReference>
<feature type="transmembrane region" description="Helical" evidence="7">
    <location>
        <begin position="346"/>
        <end position="373"/>
    </location>
</feature>
<dbReference type="GO" id="GO:0005886">
    <property type="term" value="C:plasma membrane"/>
    <property type="evidence" value="ECO:0007669"/>
    <property type="project" value="UniProtKB-SubCell"/>
</dbReference>
<dbReference type="Gene3D" id="1.20.1720.10">
    <property type="entry name" value="Multidrug resistance protein D"/>
    <property type="match status" value="1"/>
</dbReference>
<evidence type="ECO:0000313" key="9">
    <source>
        <dbReference type="EMBL" id="QUD90903.1"/>
    </source>
</evidence>
<evidence type="ECO:0000256" key="2">
    <source>
        <dbReference type="ARBA" id="ARBA00022448"/>
    </source>
</evidence>
<feature type="transmembrane region" description="Helical" evidence="7">
    <location>
        <begin position="321"/>
        <end position="340"/>
    </location>
</feature>